<accession>A0A6I6MML5</accession>
<dbReference type="EMBL" id="CP047045">
    <property type="protein sequence ID" value="QGZ96530.1"/>
    <property type="molecule type" value="Genomic_DNA"/>
</dbReference>
<keyword evidence="2" id="KW-0223">Dioxygenase</keyword>
<evidence type="ECO:0000256" key="1">
    <source>
        <dbReference type="SAM" id="MobiDB-lite"/>
    </source>
</evidence>
<dbReference type="Proteomes" id="UP000431269">
    <property type="component" value="Chromosome"/>
</dbReference>
<evidence type="ECO:0000313" key="3">
    <source>
        <dbReference type="Proteomes" id="UP000431269"/>
    </source>
</evidence>
<organism evidence="2 3">
    <name type="scientific">Terricaulis silvestris</name>
    <dbReference type="NCBI Taxonomy" id="2686094"/>
    <lineage>
        <taxon>Bacteria</taxon>
        <taxon>Pseudomonadati</taxon>
        <taxon>Pseudomonadota</taxon>
        <taxon>Alphaproteobacteria</taxon>
        <taxon>Caulobacterales</taxon>
        <taxon>Caulobacteraceae</taxon>
        <taxon>Terricaulis</taxon>
    </lineage>
</organism>
<dbReference type="InterPro" id="IPR008775">
    <property type="entry name" value="Phytyl_CoA_dOase-like"/>
</dbReference>
<feature type="region of interest" description="Disordered" evidence="1">
    <location>
        <begin position="175"/>
        <end position="194"/>
    </location>
</feature>
<dbReference type="AlphaFoldDB" id="A0A6I6MML5"/>
<reference evidence="3" key="1">
    <citation type="submission" date="2019-12" db="EMBL/GenBank/DDBJ databases">
        <title>Complete genome of Terracaulis silvestris 0127_4.</title>
        <authorList>
            <person name="Vieira S."/>
            <person name="Riedel T."/>
            <person name="Sproer C."/>
            <person name="Pascual J."/>
            <person name="Boedeker C."/>
            <person name="Overmann J."/>
        </authorList>
    </citation>
    <scope>NUCLEOTIDE SEQUENCE [LARGE SCALE GENOMIC DNA]</scope>
    <source>
        <strain evidence="3">0127_4</strain>
    </source>
</reference>
<keyword evidence="3" id="KW-1185">Reference proteome</keyword>
<evidence type="ECO:0000313" key="2">
    <source>
        <dbReference type="EMBL" id="QGZ96530.1"/>
    </source>
</evidence>
<keyword evidence="2" id="KW-0560">Oxidoreductase</keyword>
<protein>
    <submittedName>
        <fullName evidence="2">Phytanoyl-CoA dioxygenase (PhyH)</fullName>
    </submittedName>
</protein>
<proteinExistence type="predicted"/>
<name>A0A6I6MML5_9CAUL</name>
<dbReference type="RefSeq" id="WP_158767311.1">
    <property type="nucleotide sequence ID" value="NZ_CP047045.1"/>
</dbReference>
<dbReference type="SUPFAM" id="SSF51197">
    <property type="entry name" value="Clavaminate synthase-like"/>
    <property type="match status" value="1"/>
</dbReference>
<dbReference type="Pfam" id="PF05721">
    <property type="entry name" value="PhyH"/>
    <property type="match status" value="1"/>
</dbReference>
<gene>
    <name evidence="2" type="ORF">DSM104635_03390</name>
</gene>
<dbReference type="GO" id="GO:0016706">
    <property type="term" value="F:2-oxoglutarate-dependent dioxygenase activity"/>
    <property type="evidence" value="ECO:0007669"/>
    <property type="project" value="UniProtKB-ARBA"/>
</dbReference>
<sequence>MSEADQLADDIIVNGFAIAESRLGVSVLDRLRCIPTEQLASSAVGATRTSSDGGNARVRLMPDCPDLWPLHQDQLLLTVTARVLRNPFALKYLQSRTVHSGSACQTLHMDCDVGTGAGKLLAFIWMLDSFDTNNGATQFIPGSHRSSPAGPPMLAIGPAGSLIIYDRAVLHGYTPNQSNADRRSIQGGFDPTAP</sequence>
<dbReference type="Gene3D" id="2.60.120.620">
    <property type="entry name" value="q2cbj1_9rhob like domain"/>
    <property type="match status" value="1"/>
</dbReference>
<dbReference type="KEGG" id="tsv:DSM104635_03390"/>